<dbReference type="PIRSF" id="PIRSF005965">
    <property type="entry name" value="Chor_mut_AroH"/>
    <property type="match status" value="1"/>
</dbReference>
<dbReference type="Pfam" id="PF07736">
    <property type="entry name" value="CM_1"/>
    <property type="match status" value="1"/>
</dbReference>
<dbReference type="GO" id="GO:0004106">
    <property type="term" value="F:chorismate mutase activity"/>
    <property type="evidence" value="ECO:0007669"/>
    <property type="project" value="UniProtKB-UniRule"/>
</dbReference>
<evidence type="ECO:0000256" key="2">
    <source>
        <dbReference type="PIRSR" id="PIRSR005965-1"/>
    </source>
</evidence>
<protein>
    <recommendedName>
        <fullName evidence="1 3">chorismate mutase</fullName>
        <ecNumber evidence="1 3">5.4.99.5</ecNumber>
    </recommendedName>
</protein>
<keyword evidence="2 3" id="KW-0028">Amino-acid biosynthesis</keyword>
<evidence type="ECO:0000313" key="5">
    <source>
        <dbReference type="Proteomes" id="UP000242367"/>
    </source>
</evidence>
<feature type="binding site" evidence="2">
    <location>
        <position position="89"/>
    </location>
    <ligand>
        <name>prephenate</name>
        <dbReference type="ChEBI" id="CHEBI:29934"/>
    </ligand>
</feature>
<keyword evidence="3 4" id="KW-0413">Isomerase</keyword>
<dbReference type="RefSeq" id="WP_103564032.1">
    <property type="nucleotide sequence ID" value="NZ_MTBP01000002.1"/>
</dbReference>
<feature type="binding site" evidence="2">
    <location>
        <position position="107"/>
    </location>
    <ligand>
        <name>prephenate</name>
        <dbReference type="ChEBI" id="CHEBI:29934"/>
    </ligand>
</feature>
<sequence>MTLLAIRGAVQVERDTRDAILAATGELVGAVLERNVLGAADLVSVLFTATPDLTAEFPALAARLGGLAGVPLMCAAEIDVPGAAPRIVRLLAHAEADRPRSSVRHVYLGGAQVLRPDLARS</sequence>
<accession>A0A2P4UIU7</accession>
<dbReference type="EMBL" id="MTBP01000002">
    <property type="protein sequence ID" value="POM24973.1"/>
    <property type="molecule type" value="Genomic_DNA"/>
</dbReference>
<evidence type="ECO:0000256" key="1">
    <source>
        <dbReference type="NCBIfam" id="TIGR01796"/>
    </source>
</evidence>
<dbReference type="GO" id="GO:0046417">
    <property type="term" value="P:chorismate metabolic process"/>
    <property type="evidence" value="ECO:0007669"/>
    <property type="project" value="TreeGrafter"/>
</dbReference>
<dbReference type="PROSITE" id="PS51167">
    <property type="entry name" value="CHORISMATE_MUT_1"/>
    <property type="match status" value="1"/>
</dbReference>
<dbReference type="SUPFAM" id="SSF55298">
    <property type="entry name" value="YjgF-like"/>
    <property type="match status" value="1"/>
</dbReference>
<keyword evidence="2 3" id="KW-0057">Aromatic amino acid biosynthesis</keyword>
<dbReference type="InterPro" id="IPR008243">
    <property type="entry name" value="Chorismate_mutase_AroH"/>
</dbReference>
<dbReference type="GO" id="GO:0009073">
    <property type="term" value="P:aromatic amino acid family biosynthetic process"/>
    <property type="evidence" value="ECO:0007669"/>
    <property type="project" value="UniProtKB-UniRule"/>
</dbReference>
<dbReference type="Gene3D" id="3.30.1330.40">
    <property type="entry name" value="RutC-like"/>
    <property type="match status" value="1"/>
</dbReference>
<evidence type="ECO:0000313" key="4">
    <source>
        <dbReference type="EMBL" id="POM24973.1"/>
    </source>
</evidence>
<name>A0A2P4UIU7_9ACTN</name>
<dbReference type="PANTHER" id="PTHR21164:SF0">
    <property type="entry name" value="CHORISMATE MUTASE AROH"/>
    <property type="match status" value="1"/>
</dbReference>
<dbReference type="InterPro" id="IPR035959">
    <property type="entry name" value="RutC-like_sf"/>
</dbReference>
<comment type="caution">
    <text evidence="4">The sequence shown here is derived from an EMBL/GenBank/DDBJ whole genome shotgun (WGS) entry which is preliminary data.</text>
</comment>
<evidence type="ECO:0000256" key="3">
    <source>
        <dbReference type="PROSITE-ProRule" id="PRU00514"/>
    </source>
</evidence>
<dbReference type="EC" id="5.4.99.5" evidence="1 3"/>
<dbReference type="GO" id="GO:0008652">
    <property type="term" value="P:amino acid biosynthetic process"/>
    <property type="evidence" value="ECO:0007669"/>
    <property type="project" value="UniProtKB-UniRule"/>
</dbReference>
<proteinExistence type="predicted"/>
<organism evidence="4 5">
    <name type="scientific">Actinomadura rubteroloni</name>
    <dbReference type="NCBI Taxonomy" id="1926885"/>
    <lineage>
        <taxon>Bacteria</taxon>
        <taxon>Bacillati</taxon>
        <taxon>Actinomycetota</taxon>
        <taxon>Actinomycetes</taxon>
        <taxon>Streptosporangiales</taxon>
        <taxon>Thermomonosporaceae</taxon>
        <taxon>Actinomadura</taxon>
    </lineage>
</organism>
<dbReference type="AlphaFoldDB" id="A0A2P4UIU7"/>
<keyword evidence="5" id="KW-1185">Reference proteome</keyword>
<dbReference type="CDD" id="cd02185">
    <property type="entry name" value="AroH"/>
    <property type="match status" value="1"/>
</dbReference>
<dbReference type="NCBIfam" id="TIGR01796">
    <property type="entry name" value="CM_mono_aroH"/>
    <property type="match status" value="1"/>
</dbReference>
<reference evidence="4 5" key="1">
    <citation type="journal article" date="2017" name="Chemistry">
        <title>Isolation, Biosynthesis and Chemical Modifications of Rubterolones A-F: Rare Tropolone Alkaloids from Actinomadura sp. 5-2.</title>
        <authorList>
            <person name="Guo H."/>
            <person name="Benndorf R."/>
            <person name="Leichnitz D."/>
            <person name="Klassen J.L."/>
            <person name="Vollmers J."/>
            <person name="Gorls H."/>
            <person name="Steinacker M."/>
            <person name="Weigel C."/>
            <person name="Dahse H.M."/>
            <person name="Kaster A.K."/>
            <person name="de Beer Z.W."/>
            <person name="Poulsen M."/>
            <person name="Beemelmanns C."/>
        </authorList>
    </citation>
    <scope>NUCLEOTIDE SEQUENCE [LARGE SCALE GENOMIC DNA]</scope>
    <source>
        <strain evidence="4 5">5-2</strain>
    </source>
</reference>
<dbReference type="PANTHER" id="PTHR21164">
    <property type="entry name" value="CHORISMATE MUTASE"/>
    <property type="match status" value="1"/>
</dbReference>
<comment type="catalytic activity">
    <reaction evidence="3">
        <text>chorismate = prephenate</text>
        <dbReference type="Rhea" id="RHEA:13897"/>
        <dbReference type="ChEBI" id="CHEBI:29748"/>
        <dbReference type="ChEBI" id="CHEBI:29934"/>
        <dbReference type="EC" id="5.4.99.5"/>
    </reaction>
</comment>
<dbReference type="Proteomes" id="UP000242367">
    <property type="component" value="Unassembled WGS sequence"/>
</dbReference>
<feature type="binding site" evidence="2">
    <location>
        <position position="7"/>
    </location>
    <ligand>
        <name>prephenate</name>
        <dbReference type="ChEBI" id="CHEBI:29934"/>
    </ligand>
</feature>
<gene>
    <name evidence="4" type="primary">aroH_3</name>
    <name evidence="4" type="ORF">BTM25_36130</name>
</gene>